<gene>
    <name evidence="1" type="ORF">P0Y55_12900</name>
</gene>
<dbReference type="AlphaFoldDB" id="A0AA95EUU4"/>
<keyword evidence="2" id="KW-1185">Reference proteome</keyword>
<evidence type="ECO:0000313" key="2">
    <source>
        <dbReference type="Proteomes" id="UP001178662"/>
    </source>
</evidence>
<name>A0AA95EUU4_9BACL</name>
<reference evidence="1" key="1">
    <citation type="submission" date="2023-03" db="EMBL/GenBank/DDBJ databases">
        <title>Andean soil-derived lignocellulolytic bacterial consortium as a source of novel taxa and putative plastic-active enzymes.</title>
        <authorList>
            <person name="Diaz-Garcia L."/>
            <person name="Chuvochina M."/>
            <person name="Feuerriegel G."/>
            <person name="Bunk B."/>
            <person name="Sproer C."/>
            <person name="Streit W.R."/>
            <person name="Rodriguez L.M."/>
            <person name="Overmann J."/>
            <person name="Jimenez D.J."/>
        </authorList>
    </citation>
    <scope>NUCLEOTIDE SEQUENCE</scope>
    <source>
        <strain evidence="1">MAG 2441</strain>
    </source>
</reference>
<accession>A0AA95EUU4</accession>
<proteinExistence type="predicted"/>
<sequence>MPGALIEVIQHPRWGKCVSLSDGQVELMATLDFGPRIIHLSTTKGKNLFFEDVDDTLYESGESFDPVGGDQWHIYGGHRLWTSPERIPRTTYPDNEPVEWAQVGERGIVLRPAVERWTQMAKEIEIQLSSDNGAITVTHRVTNKGAWPINFAPWALSVMSAGGRAVVPMTGSDNGLLPNRRFILWPYCRLNDPRIVFTETAVVVNQGEGPTPYKFGTDNEAGWAAYSNHGDTFIKHYRSIAGGTYPDFGVSFELYTSTRMLELETLGELQEVESGHSVEHIEMWQVVKGLDLRQGSEQDAVDQVKAYVK</sequence>
<organism evidence="1 2">
    <name type="scientific">Candidatus Cohnella colombiensis</name>
    <dbReference type="NCBI Taxonomy" id="3121368"/>
    <lineage>
        <taxon>Bacteria</taxon>
        <taxon>Bacillati</taxon>
        <taxon>Bacillota</taxon>
        <taxon>Bacilli</taxon>
        <taxon>Bacillales</taxon>
        <taxon>Paenibacillaceae</taxon>
        <taxon>Cohnella</taxon>
    </lineage>
</organism>
<evidence type="ECO:0000313" key="1">
    <source>
        <dbReference type="EMBL" id="WEK53476.1"/>
    </source>
</evidence>
<protein>
    <recommendedName>
        <fullName evidence="3">DUF4380 domain-containing protein</fullName>
    </recommendedName>
</protein>
<dbReference type="Proteomes" id="UP001178662">
    <property type="component" value="Chromosome"/>
</dbReference>
<evidence type="ECO:0008006" key="3">
    <source>
        <dbReference type="Google" id="ProtNLM"/>
    </source>
</evidence>
<dbReference type="EMBL" id="CP119317">
    <property type="protein sequence ID" value="WEK53476.1"/>
    <property type="molecule type" value="Genomic_DNA"/>
</dbReference>